<dbReference type="InterPro" id="IPR000391">
    <property type="entry name" value="Rng_hydr_dOase-bsu"/>
</dbReference>
<dbReference type="EMBL" id="LR699554">
    <property type="protein sequence ID" value="VVD33268.1"/>
    <property type="molecule type" value="Genomic_DNA"/>
</dbReference>
<evidence type="ECO:0000256" key="1">
    <source>
        <dbReference type="ARBA" id="ARBA00009570"/>
    </source>
</evidence>
<evidence type="ECO:0000256" key="2">
    <source>
        <dbReference type="ARBA" id="ARBA00023002"/>
    </source>
</evidence>
<keyword evidence="4" id="KW-1185">Reference proteome</keyword>
<dbReference type="GO" id="GO:0019380">
    <property type="term" value="P:3-phenylpropionate catabolic process"/>
    <property type="evidence" value="ECO:0007669"/>
    <property type="project" value="TreeGrafter"/>
</dbReference>
<dbReference type="Proteomes" id="UP000325811">
    <property type="component" value="Chromosome II"/>
</dbReference>
<keyword evidence="3" id="KW-0223">Dioxygenase</keyword>
<keyword evidence="2" id="KW-0560">Oxidoreductase</keyword>
<dbReference type="InterPro" id="IPR032710">
    <property type="entry name" value="NTF2-like_dom_sf"/>
</dbReference>
<reference evidence="3 4" key="1">
    <citation type="submission" date="2019-08" db="EMBL/GenBank/DDBJ databases">
        <authorList>
            <person name="Herpell B J."/>
        </authorList>
    </citation>
    <scope>NUCLEOTIDE SEQUENCE [LARGE SCALE GENOMIC DNA]</scope>
    <source>
        <strain evidence="4">Msb3</strain>
    </source>
</reference>
<protein>
    <submittedName>
        <fullName evidence="3">Small subunit of phenylpropionate dioxygenase</fullName>
    </submittedName>
</protein>
<name>A0A5Q4ZQI8_9BURK</name>
<dbReference type="RefSeq" id="WP_165188558.1">
    <property type="nucleotide sequence ID" value="NZ_LR699554.1"/>
</dbReference>
<organism evidence="3 4">
    <name type="scientific">Paraburkholderia dioscoreae</name>
    <dbReference type="NCBI Taxonomy" id="2604047"/>
    <lineage>
        <taxon>Bacteria</taxon>
        <taxon>Pseudomonadati</taxon>
        <taxon>Pseudomonadota</taxon>
        <taxon>Betaproteobacteria</taxon>
        <taxon>Burkholderiales</taxon>
        <taxon>Burkholderiaceae</taxon>
        <taxon>Paraburkholderia</taxon>
    </lineage>
</organism>
<dbReference type="PANTHER" id="PTHR41534:SF1">
    <property type="entry name" value="BLR3401 PROTEIN"/>
    <property type="match status" value="1"/>
</dbReference>
<dbReference type="KEGG" id="pdio:PDMSB3_1984.1"/>
<dbReference type="CDD" id="cd00667">
    <property type="entry name" value="ring_hydroxylating_dioxygenases_beta"/>
    <property type="match status" value="1"/>
</dbReference>
<evidence type="ECO:0000313" key="4">
    <source>
        <dbReference type="Proteomes" id="UP000325811"/>
    </source>
</evidence>
<dbReference type="SUPFAM" id="SSF54427">
    <property type="entry name" value="NTF2-like"/>
    <property type="match status" value="1"/>
</dbReference>
<dbReference type="AlphaFoldDB" id="A0A5Q4ZQI8"/>
<accession>A0A5Q4ZQI8</accession>
<evidence type="ECO:0000313" key="3">
    <source>
        <dbReference type="EMBL" id="VVD33268.1"/>
    </source>
</evidence>
<comment type="similarity">
    <text evidence="1">Belongs to the bacterial ring-hydroxylating dioxygenase beta subunit family.</text>
</comment>
<proteinExistence type="inferred from homology"/>
<dbReference type="Gene3D" id="3.10.450.50">
    <property type="match status" value="1"/>
</dbReference>
<dbReference type="PANTHER" id="PTHR41534">
    <property type="entry name" value="BLR3401 PROTEIN"/>
    <property type="match status" value="1"/>
</dbReference>
<sequence>MKNEISTLSKMHFLHPRAAHVRAFIEAEAQLLDDRAFDEWYNLFADEAVYWVPADRAQQSWLDHVSLYYDDKHTLKTRVQRLNHTMTHCQDPESRCVRVVSNVTLLDVQEDETCFSVRSKFIMLEDRYGKSQRVFGGTYSHTLKVQGESFRIVLKRVDLTNSDQSFPNLTQPF</sequence>
<dbReference type="Pfam" id="PF00866">
    <property type="entry name" value="Ring_hydroxyl_B"/>
    <property type="match status" value="1"/>
</dbReference>
<gene>
    <name evidence="3" type="ORF">PDMSB3_1984</name>
</gene>
<dbReference type="GO" id="GO:0051213">
    <property type="term" value="F:dioxygenase activity"/>
    <property type="evidence" value="ECO:0007669"/>
    <property type="project" value="UniProtKB-KW"/>
</dbReference>